<sequence>MGGGVMNVPSMVKVSGKSKPPAARCATLKAGCECPHPSFLGSRAFAKIWYQNNQNLFIKRFKSLAPGRAAGGVHFYALTKAENFGCR</sequence>
<accession>A0ABM7PK09</accession>
<keyword evidence="2" id="KW-1185">Reference proteome</keyword>
<evidence type="ECO:0000313" key="1">
    <source>
        <dbReference type="EMBL" id="BCS97531.1"/>
    </source>
</evidence>
<protein>
    <submittedName>
        <fullName evidence="1">Uncharacterized protein</fullName>
    </submittedName>
</protein>
<proteinExistence type="predicted"/>
<dbReference type="EMBL" id="AP024488">
    <property type="protein sequence ID" value="BCS97531.1"/>
    <property type="molecule type" value="Genomic_DNA"/>
</dbReference>
<dbReference type="Proteomes" id="UP001320148">
    <property type="component" value="Chromosome"/>
</dbReference>
<organism evidence="1 2">
    <name type="scientific">Desulfoluna limicola</name>
    <dbReference type="NCBI Taxonomy" id="2810562"/>
    <lineage>
        <taxon>Bacteria</taxon>
        <taxon>Pseudomonadati</taxon>
        <taxon>Thermodesulfobacteriota</taxon>
        <taxon>Desulfobacteria</taxon>
        <taxon>Desulfobacterales</taxon>
        <taxon>Desulfolunaceae</taxon>
        <taxon>Desulfoluna</taxon>
    </lineage>
</organism>
<evidence type="ECO:0000313" key="2">
    <source>
        <dbReference type="Proteomes" id="UP001320148"/>
    </source>
</evidence>
<gene>
    <name evidence="1" type="ORF">DSLASN_31630</name>
</gene>
<reference evidence="1 2" key="1">
    <citation type="submission" date="2021-02" db="EMBL/GenBank/DDBJ databases">
        <title>Complete genome of Desulfoluna sp. strain ASN36.</title>
        <authorList>
            <person name="Takahashi A."/>
            <person name="Kojima H."/>
            <person name="Fukui M."/>
        </authorList>
    </citation>
    <scope>NUCLEOTIDE SEQUENCE [LARGE SCALE GENOMIC DNA]</scope>
    <source>
        <strain evidence="1 2">ASN36</strain>
    </source>
</reference>
<name>A0ABM7PK09_9BACT</name>